<organism evidence="1 2">
    <name type="scientific">Galerina marginata (strain CBS 339.88)</name>
    <dbReference type="NCBI Taxonomy" id="685588"/>
    <lineage>
        <taxon>Eukaryota</taxon>
        <taxon>Fungi</taxon>
        <taxon>Dikarya</taxon>
        <taxon>Basidiomycota</taxon>
        <taxon>Agaricomycotina</taxon>
        <taxon>Agaricomycetes</taxon>
        <taxon>Agaricomycetidae</taxon>
        <taxon>Agaricales</taxon>
        <taxon>Agaricineae</taxon>
        <taxon>Strophariaceae</taxon>
        <taxon>Galerina</taxon>
    </lineage>
</organism>
<dbReference type="HOGENOM" id="CLU_2904337_0_0_1"/>
<protein>
    <submittedName>
        <fullName evidence="1">Uncharacterized protein</fullName>
    </submittedName>
</protein>
<dbReference type="AlphaFoldDB" id="A0A067SX92"/>
<evidence type="ECO:0000313" key="1">
    <source>
        <dbReference type="EMBL" id="KDR71383.1"/>
    </source>
</evidence>
<proteinExistence type="predicted"/>
<reference evidence="2" key="1">
    <citation type="journal article" date="2014" name="Proc. Natl. Acad. Sci. U.S.A.">
        <title>Extensive sampling of basidiomycete genomes demonstrates inadequacy of the white-rot/brown-rot paradigm for wood decay fungi.</title>
        <authorList>
            <person name="Riley R."/>
            <person name="Salamov A.A."/>
            <person name="Brown D.W."/>
            <person name="Nagy L.G."/>
            <person name="Floudas D."/>
            <person name="Held B.W."/>
            <person name="Levasseur A."/>
            <person name="Lombard V."/>
            <person name="Morin E."/>
            <person name="Otillar R."/>
            <person name="Lindquist E.A."/>
            <person name="Sun H."/>
            <person name="LaButti K.M."/>
            <person name="Schmutz J."/>
            <person name="Jabbour D."/>
            <person name="Luo H."/>
            <person name="Baker S.E."/>
            <person name="Pisabarro A.G."/>
            <person name="Walton J.D."/>
            <person name="Blanchette R.A."/>
            <person name="Henrissat B."/>
            <person name="Martin F."/>
            <person name="Cullen D."/>
            <person name="Hibbett D.S."/>
            <person name="Grigoriev I.V."/>
        </authorList>
    </citation>
    <scope>NUCLEOTIDE SEQUENCE [LARGE SCALE GENOMIC DNA]</scope>
    <source>
        <strain evidence="2">CBS 339.88</strain>
    </source>
</reference>
<accession>A0A067SX92</accession>
<sequence length="62" mass="6894">MILASDEKRWFAVSSTHRHRGHCPRRYRAGNGLRAVMKAPIEQESTFAMGIAHSGSANTKVL</sequence>
<dbReference type="EMBL" id="KL142393">
    <property type="protein sequence ID" value="KDR71383.1"/>
    <property type="molecule type" value="Genomic_DNA"/>
</dbReference>
<dbReference type="Proteomes" id="UP000027222">
    <property type="component" value="Unassembled WGS sequence"/>
</dbReference>
<gene>
    <name evidence="1" type="ORF">GALMADRAFT_254158</name>
</gene>
<evidence type="ECO:0000313" key="2">
    <source>
        <dbReference type="Proteomes" id="UP000027222"/>
    </source>
</evidence>
<name>A0A067SX92_GALM3</name>
<keyword evidence="2" id="KW-1185">Reference proteome</keyword>